<dbReference type="Pfam" id="PF00380">
    <property type="entry name" value="Ribosomal_S9"/>
    <property type="match status" value="1"/>
</dbReference>
<accession>A0A6G1BK42</accession>
<dbReference type="GO" id="GO:1990904">
    <property type="term" value="C:ribonucleoprotein complex"/>
    <property type="evidence" value="ECO:0007669"/>
    <property type="project" value="UniProtKB-KW"/>
</dbReference>
<dbReference type="InterPro" id="IPR048354">
    <property type="entry name" value="TOD1_MUCI70_glycTrfase_dom"/>
</dbReference>
<comment type="similarity">
    <text evidence="1 4">Belongs to the universal ribosomal protein uS9 family.</text>
</comment>
<evidence type="ECO:0000259" key="6">
    <source>
        <dbReference type="Pfam" id="PF04765"/>
    </source>
</evidence>
<proteinExistence type="inferred from homology"/>
<dbReference type="PROSITE" id="PS00360">
    <property type="entry name" value="RIBOSOMAL_S9"/>
    <property type="match status" value="1"/>
</dbReference>
<evidence type="ECO:0000313" key="7">
    <source>
        <dbReference type="EMBL" id="KAF0888329.1"/>
    </source>
</evidence>
<dbReference type="Proteomes" id="UP000479710">
    <property type="component" value="Unassembled WGS sequence"/>
</dbReference>
<evidence type="ECO:0000256" key="1">
    <source>
        <dbReference type="ARBA" id="ARBA00005251"/>
    </source>
</evidence>
<dbReference type="InterPro" id="IPR006852">
    <property type="entry name" value="TOD1_MUCI70"/>
</dbReference>
<dbReference type="Gene3D" id="3.30.230.10">
    <property type="match status" value="1"/>
</dbReference>
<organism evidence="7 8">
    <name type="scientific">Oryza meyeriana var. granulata</name>
    <dbReference type="NCBI Taxonomy" id="110450"/>
    <lineage>
        <taxon>Eukaryota</taxon>
        <taxon>Viridiplantae</taxon>
        <taxon>Streptophyta</taxon>
        <taxon>Embryophyta</taxon>
        <taxon>Tracheophyta</taxon>
        <taxon>Spermatophyta</taxon>
        <taxon>Magnoliopsida</taxon>
        <taxon>Liliopsida</taxon>
        <taxon>Poales</taxon>
        <taxon>Poaceae</taxon>
        <taxon>BOP clade</taxon>
        <taxon>Oryzoideae</taxon>
        <taxon>Oryzeae</taxon>
        <taxon>Oryzinae</taxon>
        <taxon>Oryza</taxon>
        <taxon>Oryza meyeriana</taxon>
    </lineage>
</organism>
<dbReference type="GO" id="GO:0005840">
    <property type="term" value="C:ribosome"/>
    <property type="evidence" value="ECO:0007669"/>
    <property type="project" value="UniProtKB-KW"/>
</dbReference>
<dbReference type="AlphaFoldDB" id="A0A6G1BK42"/>
<evidence type="ECO:0000256" key="2">
    <source>
        <dbReference type="ARBA" id="ARBA00022980"/>
    </source>
</evidence>
<protein>
    <recommendedName>
        <fullName evidence="6">TOD1/MUCI70 glycosyltransferase-like domain-containing protein</fullName>
    </recommendedName>
</protein>
<dbReference type="GO" id="GO:0006412">
    <property type="term" value="P:translation"/>
    <property type="evidence" value="ECO:0007669"/>
    <property type="project" value="InterPro"/>
</dbReference>
<comment type="caution">
    <text evidence="7">The sequence shown here is derived from an EMBL/GenBank/DDBJ whole genome shotgun (WGS) entry which is preliminary data.</text>
</comment>
<keyword evidence="8" id="KW-1185">Reference proteome</keyword>
<dbReference type="InterPro" id="IPR020568">
    <property type="entry name" value="Ribosomal_Su5_D2-typ_SF"/>
</dbReference>
<keyword evidence="2 4" id="KW-0689">Ribosomal protein</keyword>
<sequence length="750" mass="83227">MDRGSGEERKPKAYPSSPIAAAAYPYPVSYTHLDVYKRQRPPATEAANTMALSLSSLTTAFSHLSLPSTSTSKPHSPPLLLRLPSSPSRRAARLTFSASAADAPEAAEPVEAEEVPTAPEDEVVAVEDELSGVALRKYVKQRLPGGFAAQRITATGRRKTAIARVVLQEGTGRVFINFRDAKEYLQGNPMWMEYCRVPLVTLGFENSYDVFVKVHGGGLSGQAQAICLGVARALVKISTANKVTLKSEAQTDRSVQTATEPDRTIRTRSCWANRFAPATEPTTTGTGPSFRSPLAPSMSSSSSSLIHGISISVSDDDEASGKVRVRVRRKRHRHPASARRRLLRRAARLGAPLLLATLAVSLFLYESYRLSSSSHTLPPAGNLSRVDHTGTARAADGARKSCLKILGPEKLQNLELSEVPERNLSVKKVVYRSSLLHLDDDDSSRTKISRFNSFTGYQTLDEREESFKMKEITTVHCGFYNENGGFKVSDVDKDYMRSCSVVVATCAFGGGDDLHQPIGMAEVSKKKVCYVAFWDEVTRAAQDEEGNKIDENLMVGLWRIILVRDLPFSDQRLNGKIPKLISHRLFPMARYSIWVDSKSQFRRDPLGILEALLWRSNSSLALSEHGARSSLYDEGKAIVKKHKATPEEVKVQLDQYRQDGIPDEKRFNGKKALAEASVIVRDHAPLTNLFMCLWFNEVVRFTSRDQLSFPYVLRRLRMPGVHLFPVCTRKDLVNSMGHRRKVKPLAREGI</sequence>
<evidence type="ECO:0000256" key="5">
    <source>
        <dbReference type="SAM" id="MobiDB-lite"/>
    </source>
</evidence>
<reference evidence="7 8" key="1">
    <citation type="submission" date="2019-11" db="EMBL/GenBank/DDBJ databases">
        <title>Whole genome sequence of Oryza granulata.</title>
        <authorList>
            <person name="Li W."/>
        </authorList>
    </citation>
    <scope>NUCLEOTIDE SEQUENCE [LARGE SCALE GENOMIC DNA]</scope>
    <source>
        <strain evidence="8">cv. Menghai</strain>
        <tissue evidence="7">Leaf</tissue>
    </source>
</reference>
<keyword evidence="3 4" id="KW-0687">Ribonucleoprotein</keyword>
<gene>
    <name evidence="7" type="ORF">E2562_014164</name>
</gene>
<feature type="compositionally biased region" description="Low complexity" evidence="5">
    <location>
        <begin position="98"/>
        <end position="107"/>
    </location>
</feature>
<dbReference type="SUPFAM" id="SSF54211">
    <property type="entry name" value="Ribosomal protein S5 domain 2-like"/>
    <property type="match status" value="1"/>
</dbReference>
<dbReference type="EMBL" id="SPHZ02000012">
    <property type="protein sequence ID" value="KAF0888329.1"/>
    <property type="molecule type" value="Genomic_DNA"/>
</dbReference>
<dbReference type="InterPro" id="IPR020574">
    <property type="entry name" value="Ribosomal_uS9_CS"/>
</dbReference>
<dbReference type="Pfam" id="PF04765">
    <property type="entry name" value="TOD1_MUCI70"/>
    <property type="match status" value="1"/>
</dbReference>
<dbReference type="PANTHER" id="PTHR12956">
    <property type="entry name" value="ALKALINE CERAMIDASE-RELATED"/>
    <property type="match status" value="1"/>
</dbReference>
<name>A0A6G1BK42_9ORYZ</name>
<dbReference type="PANTHER" id="PTHR12956:SF54">
    <property type="entry name" value="OS03G0769050 PROTEIN"/>
    <property type="match status" value="1"/>
</dbReference>
<dbReference type="GO" id="GO:0003735">
    <property type="term" value="F:structural constituent of ribosome"/>
    <property type="evidence" value="ECO:0007669"/>
    <property type="project" value="InterPro"/>
</dbReference>
<feature type="region of interest" description="Disordered" evidence="5">
    <location>
        <begin position="277"/>
        <end position="297"/>
    </location>
</feature>
<dbReference type="OrthoDB" id="1905162at2759"/>
<dbReference type="InterPro" id="IPR014721">
    <property type="entry name" value="Ribsml_uS5_D2-typ_fold_subgr"/>
</dbReference>
<feature type="region of interest" description="Disordered" evidence="5">
    <location>
        <begin position="97"/>
        <end position="118"/>
    </location>
</feature>
<dbReference type="InterPro" id="IPR000754">
    <property type="entry name" value="Ribosomal_uS9"/>
</dbReference>
<feature type="domain" description="TOD1/MUCI70 glycosyltransferase-like" evidence="6">
    <location>
        <begin position="438"/>
        <end position="738"/>
    </location>
</feature>
<evidence type="ECO:0000313" key="8">
    <source>
        <dbReference type="Proteomes" id="UP000479710"/>
    </source>
</evidence>
<evidence type="ECO:0000256" key="3">
    <source>
        <dbReference type="ARBA" id="ARBA00023274"/>
    </source>
</evidence>
<evidence type="ECO:0000256" key="4">
    <source>
        <dbReference type="RuleBase" id="RU003815"/>
    </source>
</evidence>
<feature type="compositionally biased region" description="Acidic residues" evidence="5">
    <location>
        <begin position="108"/>
        <end position="118"/>
    </location>
</feature>